<reference evidence="9" key="1">
    <citation type="journal article" date="2013" name="Proc. Natl. Acad. Sci. U.S.A.">
        <title>Genome structure and metabolic features in the red seaweed Chondrus crispus shed light on evolution of the Archaeplastida.</title>
        <authorList>
            <person name="Collen J."/>
            <person name="Porcel B."/>
            <person name="Carre W."/>
            <person name="Ball S.G."/>
            <person name="Chaparro C."/>
            <person name="Tonon T."/>
            <person name="Barbeyron T."/>
            <person name="Michel G."/>
            <person name="Noel B."/>
            <person name="Valentin K."/>
            <person name="Elias M."/>
            <person name="Artiguenave F."/>
            <person name="Arun A."/>
            <person name="Aury J.M."/>
            <person name="Barbosa-Neto J.F."/>
            <person name="Bothwell J.H."/>
            <person name="Bouget F.Y."/>
            <person name="Brillet L."/>
            <person name="Cabello-Hurtado F."/>
            <person name="Capella-Gutierrez S."/>
            <person name="Charrier B."/>
            <person name="Cladiere L."/>
            <person name="Cock J.M."/>
            <person name="Coelho S.M."/>
            <person name="Colleoni C."/>
            <person name="Czjzek M."/>
            <person name="Da Silva C."/>
            <person name="Delage L."/>
            <person name="Denoeud F."/>
            <person name="Deschamps P."/>
            <person name="Dittami S.M."/>
            <person name="Gabaldon T."/>
            <person name="Gachon C.M."/>
            <person name="Groisillier A."/>
            <person name="Herve C."/>
            <person name="Jabbari K."/>
            <person name="Katinka M."/>
            <person name="Kloareg B."/>
            <person name="Kowalczyk N."/>
            <person name="Labadie K."/>
            <person name="Leblanc C."/>
            <person name="Lopez P.J."/>
            <person name="McLachlan D.H."/>
            <person name="Meslet-Cladiere L."/>
            <person name="Moustafa A."/>
            <person name="Nehr Z."/>
            <person name="Nyvall Collen P."/>
            <person name="Panaud O."/>
            <person name="Partensky F."/>
            <person name="Poulain J."/>
            <person name="Rensing S.A."/>
            <person name="Rousvoal S."/>
            <person name="Samson G."/>
            <person name="Symeonidi A."/>
            <person name="Weissenbach J."/>
            <person name="Zambounis A."/>
            <person name="Wincker P."/>
            <person name="Boyen C."/>
        </authorList>
    </citation>
    <scope>NUCLEOTIDE SEQUENCE [LARGE SCALE GENOMIC DNA]</scope>
    <source>
        <strain evidence="9">cv. Stackhouse</strain>
    </source>
</reference>
<keyword evidence="5" id="KW-0539">Nucleus</keyword>
<organism evidence="8 9">
    <name type="scientific">Chondrus crispus</name>
    <name type="common">Carrageen Irish moss</name>
    <name type="synonym">Polymorpha crispa</name>
    <dbReference type="NCBI Taxonomy" id="2769"/>
    <lineage>
        <taxon>Eukaryota</taxon>
        <taxon>Rhodophyta</taxon>
        <taxon>Florideophyceae</taxon>
        <taxon>Rhodymeniophycidae</taxon>
        <taxon>Gigartinales</taxon>
        <taxon>Gigartinaceae</taxon>
        <taxon>Chondrus</taxon>
    </lineage>
</organism>
<dbReference type="GO" id="GO:0048188">
    <property type="term" value="C:Set1C/COMPASS complex"/>
    <property type="evidence" value="ECO:0007669"/>
    <property type="project" value="TreeGrafter"/>
</dbReference>
<evidence type="ECO:0000256" key="2">
    <source>
        <dbReference type="ARBA" id="ARBA00005616"/>
    </source>
</evidence>
<sequence length="356" mass="38813">MDDLPRPPSTPSTPSTHTHRTPPDSDLVPRSPLTDTLVSSFDLAAVHRSHSKPVACLDFSSDGSLLASSSPDGVVAVYAALQGKHKATIPVHKYGAGVLRFVHGASTPAVVAASTSRDDKLRLLDIESERYVRYFTGHEATVTSVSASPAGPGFISASQDAWIRVWDVRQDVARGKVKASGCPVVAYDPKGLIFSIAYNAPNWKTLVKLYDARQYEEGPFLEFQLDNPSNSVPSCLKYSSDGEYFLLVNADANANVDVFDAYKGKSYRRFSGHRNVSGIPLEASFSPDSAYVATGSDDGSLFAWNLESERLVLEKKQVHALPTACTLWNPYYQMMSTSCQNVVFWLTSPQDSSSEY</sequence>
<dbReference type="Gene3D" id="2.130.10.10">
    <property type="entry name" value="YVTN repeat-like/Quinoprotein amine dehydrogenase"/>
    <property type="match status" value="1"/>
</dbReference>
<comment type="subcellular location">
    <subcellularLocation>
        <location evidence="1">Nucleus</location>
    </subcellularLocation>
</comment>
<dbReference type="PANTHER" id="PTHR19861">
    <property type="entry name" value="WD40 REPEAT PROTEIN SWD2"/>
    <property type="match status" value="1"/>
</dbReference>
<dbReference type="OMA" id="HNEGYIR"/>
<dbReference type="STRING" id="2769.R7QK67"/>
<dbReference type="InterPro" id="IPR036322">
    <property type="entry name" value="WD40_repeat_dom_sf"/>
</dbReference>
<dbReference type="OrthoDB" id="27537at2759"/>
<comment type="similarity">
    <text evidence="2">Belongs to the WD repeat SWD2 family.</text>
</comment>
<dbReference type="AlphaFoldDB" id="R7QK67"/>
<dbReference type="InterPro" id="IPR037867">
    <property type="entry name" value="Swd2/WDR82"/>
</dbReference>
<dbReference type="GeneID" id="17326540"/>
<evidence type="ECO:0000256" key="5">
    <source>
        <dbReference type="ARBA" id="ARBA00023242"/>
    </source>
</evidence>
<dbReference type="Gramene" id="CDF38917">
    <property type="protein sequence ID" value="CDF38917"/>
    <property type="gene ID" value="CHC_T00008549001"/>
</dbReference>
<dbReference type="InterPro" id="IPR019775">
    <property type="entry name" value="WD40_repeat_CS"/>
</dbReference>
<dbReference type="PANTHER" id="PTHR19861:SF0">
    <property type="entry name" value="WD REPEAT-CONTAINING PROTEIN 82"/>
    <property type="match status" value="1"/>
</dbReference>
<evidence type="ECO:0000256" key="4">
    <source>
        <dbReference type="ARBA" id="ARBA00022737"/>
    </source>
</evidence>
<evidence type="ECO:0000313" key="8">
    <source>
        <dbReference type="EMBL" id="CDF38917.1"/>
    </source>
</evidence>
<keyword evidence="9" id="KW-1185">Reference proteome</keyword>
<evidence type="ECO:0000256" key="3">
    <source>
        <dbReference type="ARBA" id="ARBA00022574"/>
    </source>
</evidence>
<evidence type="ECO:0000256" key="1">
    <source>
        <dbReference type="ARBA" id="ARBA00004123"/>
    </source>
</evidence>
<feature type="compositionally biased region" description="Pro residues" evidence="7">
    <location>
        <begin position="1"/>
        <end position="11"/>
    </location>
</feature>
<dbReference type="Pfam" id="PF00400">
    <property type="entry name" value="WD40"/>
    <property type="match status" value="3"/>
</dbReference>
<dbReference type="InterPro" id="IPR015943">
    <property type="entry name" value="WD40/YVTN_repeat-like_dom_sf"/>
</dbReference>
<feature type="region of interest" description="Disordered" evidence="7">
    <location>
        <begin position="1"/>
        <end position="31"/>
    </location>
</feature>
<keyword evidence="4" id="KW-0677">Repeat</keyword>
<dbReference type="Proteomes" id="UP000012073">
    <property type="component" value="Unassembled WGS sequence"/>
</dbReference>
<feature type="repeat" description="WD" evidence="6">
    <location>
        <begin position="47"/>
        <end position="88"/>
    </location>
</feature>
<dbReference type="RefSeq" id="XP_005718822.1">
    <property type="nucleotide sequence ID" value="XM_005718765.1"/>
</dbReference>
<name>R7QK67_CHOCR</name>
<feature type="repeat" description="WD" evidence="6">
    <location>
        <begin position="284"/>
        <end position="314"/>
    </location>
</feature>
<dbReference type="KEGG" id="ccp:CHC_T00008549001"/>
<dbReference type="GO" id="GO:0016070">
    <property type="term" value="P:RNA metabolic process"/>
    <property type="evidence" value="ECO:0007669"/>
    <property type="project" value="UniProtKB-ARBA"/>
</dbReference>
<dbReference type="GO" id="GO:0003682">
    <property type="term" value="F:chromatin binding"/>
    <property type="evidence" value="ECO:0007669"/>
    <property type="project" value="TreeGrafter"/>
</dbReference>
<dbReference type="PROSITE" id="PS50082">
    <property type="entry name" value="WD_REPEATS_2"/>
    <property type="match status" value="3"/>
</dbReference>
<feature type="repeat" description="WD" evidence="6">
    <location>
        <begin position="135"/>
        <end position="169"/>
    </location>
</feature>
<accession>R7QK67</accession>
<protein>
    <submittedName>
        <fullName evidence="8">WD repeat-containing protein</fullName>
    </submittedName>
</protein>
<dbReference type="SMART" id="SM00320">
    <property type="entry name" value="WD40"/>
    <property type="match status" value="3"/>
</dbReference>
<gene>
    <name evidence="8" type="ORF">CHC_T00008549001</name>
</gene>
<dbReference type="InterPro" id="IPR001680">
    <property type="entry name" value="WD40_rpt"/>
</dbReference>
<dbReference type="PROSITE" id="PS00678">
    <property type="entry name" value="WD_REPEATS_1"/>
    <property type="match status" value="1"/>
</dbReference>
<proteinExistence type="inferred from homology"/>
<evidence type="ECO:0000256" key="6">
    <source>
        <dbReference type="PROSITE-ProRule" id="PRU00221"/>
    </source>
</evidence>
<dbReference type="SUPFAM" id="SSF50978">
    <property type="entry name" value="WD40 repeat-like"/>
    <property type="match status" value="1"/>
</dbReference>
<evidence type="ECO:0000313" key="9">
    <source>
        <dbReference type="Proteomes" id="UP000012073"/>
    </source>
</evidence>
<keyword evidence="3 6" id="KW-0853">WD repeat</keyword>
<evidence type="ECO:0000256" key="7">
    <source>
        <dbReference type="SAM" id="MobiDB-lite"/>
    </source>
</evidence>
<dbReference type="EMBL" id="HG001976">
    <property type="protein sequence ID" value="CDF38917.1"/>
    <property type="molecule type" value="Genomic_DNA"/>
</dbReference>
<dbReference type="PROSITE" id="PS50294">
    <property type="entry name" value="WD_REPEATS_REGION"/>
    <property type="match status" value="2"/>
</dbReference>